<keyword evidence="2" id="KW-0813">Transport</keyword>
<dbReference type="GO" id="GO:0005524">
    <property type="term" value="F:ATP binding"/>
    <property type="evidence" value="ECO:0007669"/>
    <property type="project" value="UniProtKB-KW"/>
</dbReference>
<dbReference type="SMART" id="SM00382">
    <property type="entry name" value="AAA"/>
    <property type="match status" value="1"/>
</dbReference>
<evidence type="ECO:0000313" key="7">
    <source>
        <dbReference type="Proteomes" id="UP000013307"/>
    </source>
</evidence>
<dbReference type="GO" id="GO:0016887">
    <property type="term" value="F:ATP hydrolysis activity"/>
    <property type="evidence" value="ECO:0007669"/>
    <property type="project" value="InterPro"/>
</dbReference>
<dbReference type="CDD" id="cd03230">
    <property type="entry name" value="ABC_DR_subfamily_A"/>
    <property type="match status" value="1"/>
</dbReference>
<dbReference type="PROSITE" id="PS00211">
    <property type="entry name" value="ABC_TRANSPORTER_1"/>
    <property type="match status" value="1"/>
</dbReference>
<evidence type="ECO:0000313" key="6">
    <source>
        <dbReference type="EMBL" id="AGK60436.1"/>
    </source>
</evidence>
<accession>N0BIY9</accession>
<dbReference type="Gene3D" id="3.40.50.300">
    <property type="entry name" value="P-loop containing nucleotide triphosphate hydrolases"/>
    <property type="match status" value="1"/>
</dbReference>
<evidence type="ECO:0000256" key="3">
    <source>
        <dbReference type="ARBA" id="ARBA00022741"/>
    </source>
</evidence>
<dbReference type="KEGG" id="ast:Asulf_00409"/>
<dbReference type="InterPro" id="IPR017871">
    <property type="entry name" value="ABC_transporter-like_CS"/>
</dbReference>
<sequence length="298" mass="33607">MMIVIQNLTKIFGKFKALDNLNLEIDDNEVFGFLGPNGAGKTTTINILMGMLQPTSGRVEISGIDVVRNPFEVKKICGYLPERVGFYDNMTARQNLLYFSEFYKIPKNEALKEIDDLLELVGLADSADKKVGEFSKGMKQRLGMANALLNDPEVIFLDEPTSGLDPKGSADFRKIIKMKKKEGKTIFFSSHILSEVKEVCEVVGIISKGRLIAKGRIDELGKDNVRILVEADPKPDPSIFEDFGEVKAENDRFWIISDRDCRTEISKKLFEEGYLIKELHLEEQNLEEIYLSLVEGEA</sequence>
<comment type="similarity">
    <text evidence="1">Belongs to the ABC transporter superfamily.</text>
</comment>
<evidence type="ECO:0000256" key="2">
    <source>
        <dbReference type="ARBA" id="ARBA00022448"/>
    </source>
</evidence>
<dbReference type="InterPro" id="IPR003593">
    <property type="entry name" value="AAA+_ATPase"/>
</dbReference>
<reference evidence="6 7" key="1">
    <citation type="journal article" date="2013" name="Genome Announc.">
        <title>Complete Genome Sequence of the Thermophilic and Facultatively Chemolithoautotrophic Sulfate Reducer Archaeoglobus sulfaticallidus Strain PM70-1T.</title>
        <authorList>
            <person name="Stokke R."/>
            <person name="Hocking W.P."/>
            <person name="Steinsbu B.O."/>
            <person name="Steen I.H."/>
        </authorList>
    </citation>
    <scope>NUCLEOTIDE SEQUENCE [LARGE SCALE GENOMIC DNA]</scope>
    <source>
        <strain evidence="6">PM70-1</strain>
    </source>
</reference>
<dbReference type="SUPFAM" id="SSF52540">
    <property type="entry name" value="P-loop containing nucleoside triphosphate hydrolases"/>
    <property type="match status" value="1"/>
</dbReference>
<proteinExistence type="inferred from homology"/>
<evidence type="ECO:0000256" key="4">
    <source>
        <dbReference type="ARBA" id="ARBA00022840"/>
    </source>
</evidence>
<gene>
    <name evidence="6" type="ORF">Asulf_00409</name>
</gene>
<dbReference type="eggNOG" id="arCOG00196">
    <property type="taxonomic scope" value="Archaea"/>
</dbReference>
<dbReference type="PANTHER" id="PTHR43335:SF4">
    <property type="entry name" value="ABC TRANSPORTER, ATP-BINDING PROTEIN"/>
    <property type="match status" value="1"/>
</dbReference>
<dbReference type="RefSeq" id="WP_015590035.1">
    <property type="nucleotide sequence ID" value="NC_021169.1"/>
</dbReference>
<dbReference type="InterPro" id="IPR003439">
    <property type="entry name" value="ABC_transporter-like_ATP-bd"/>
</dbReference>
<dbReference type="Proteomes" id="UP000013307">
    <property type="component" value="Chromosome"/>
</dbReference>
<feature type="domain" description="ABC transporter" evidence="5">
    <location>
        <begin position="3"/>
        <end position="233"/>
    </location>
</feature>
<dbReference type="AlphaFoldDB" id="N0BIY9"/>
<dbReference type="EMBL" id="CP005290">
    <property type="protein sequence ID" value="AGK60436.1"/>
    <property type="molecule type" value="Genomic_DNA"/>
</dbReference>
<evidence type="ECO:0000259" key="5">
    <source>
        <dbReference type="PROSITE" id="PS50893"/>
    </source>
</evidence>
<keyword evidence="7" id="KW-1185">Reference proteome</keyword>
<dbReference type="PANTHER" id="PTHR43335">
    <property type="entry name" value="ABC TRANSPORTER, ATP-BINDING PROTEIN"/>
    <property type="match status" value="1"/>
</dbReference>
<dbReference type="Pfam" id="PF00005">
    <property type="entry name" value="ABC_tran"/>
    <property type="match status" value="1"/>
</dbReference>
<keyword evidence="4" id="KW-0067">ATP-binding</keyword>
<keyword evidence="3" id="KW-0547">Nucleotide-binding</keyword>
<organism evidence="6 7">
    <name type="scientific">Archaeoglobus sulfaticallidus PM70-1</name>
    <dbReference type="NCBI Taxonomy" id="387631"/>
    <lineage>
        <taxon>Archaea</taxon>
        <taxon>Methanobacteriati</taxon>
        <taxon>Methanobacteriota</taxon>
        <taxon>Archaeoglobi</taxon>
        <taxon>Archaeoglobales</taxon>
        <taxon>Archaeoglobaceae</taxon>
        <taxon>Archaeoglobus</taxon>
    </lineage>
</organism>
<protein>
    <submittedName>
        <fullName evidence="6">ABC-type multidrug transport system, ATPase component</fullName>
    </submittedName>
</protein>
<dbReference type="InterPro" id="IPR027417">
    <property type="entry name" value="P-loop_NTPase"/>
</dbReference>
<evidence type="ECO:0000256" key="1">
    <source>
        <dbReference type="ARBA" id="ARBA00005417"/>
    </source>
</evidence>
<dbReference type="STRING" id="387631.Asulf_00409"/>
<name>N0BIY9_9EURY</name>
<dbReference type="PROSITE" id="PS50893">
    <property type="entry name" value="ABC_TRANSPORTER_2"/>
    <property type="match status" value="1"/>
</dbReference>
<dbReference type="HOGENOM" id="CLU_000604_1_2_2"/>
<dbReference type="GeneID" id="15392055"/>